<comment type="similarity">
    <text evidence="2">Belongs to the biopterin-dependent aromatic amino acid hydroxylase family.</text>
</comment>
<dbReference type="GO" id="GO:0005506">
    <property type="term" value="F:iron ion binding"/>
    <property type="evidence" value="ECO:0007669"/>
    <property type="project" value="InterPro"/>
</dbReference>
<keyword evidence="4" id="KW-0560">Oxidoreductase</keyword>
<dbReference type="EMBL" id="CP041186">
    <property type="protein sequence ID" value="QDG52362.1"/>
    <property type="molecule type" value="Genomic_DNA"/>
</dbReference>
<feature type="domain" description="Biopterin-dependent aromatic amino acid hydroxylase family profile" evidence="8">
    <location>
        <begin position="1"/>
        <end position="286"/>
    </location>
</feature>
<name>A0A4Y6PVK7_PERCE</name>
<evidence type="ECO:0000256" key="3">
    <source>
        <dbReference type="ARBA" id="ARBA00022723"/>
    </source>
</evidence>
<dbReference type="Proteomes" id="UP000315995">
    <property type="component" value="Chromosome"/>
</dbReference>
<evidence type="ECO:0000256" key="5">
    <source>
        <dbReference type="ARBA" id="ARBA00023004"/>
    </source>
</evidence>
<dbReference type="Pfam" id="PF00351">
    <property type="entry name" value="Biopterin_H"/>
    <property type="match status" value="1"/>
</dbReference>
<evidence type="ECO:0000313" key="9">
    <source>
        <dbReference type="EMBL" id="QDG52362.1"/>
    </source>
</evidence>
<accession>A0A5B8Y775</accession>
<protein>
    <recommendedName>
        <fullName evidence="8">Biopterin-dependent aromatic amino acid hydroxylase family profile domain-containing protein</fullName>
    </recommendedName>
</protein>
<evidence type="ECO:0000256" key="7">
    <source>
        <dbReference type="PIRSR" id="PIRSR601273-2"/>
    </source>
</evidence>
<dbReference type="PRINTS" id="PR00372">
    <property type="entry name" value="FYWHYDRXLASE"/>
</dbReference>
<keyword evidence="6" id="KW-0503">Monooxygenase</keyword>
<dbReference type="InterPro" id="IPR036329">
    <property type="entry name" value="Aro-AA_hydroxylase_C_sf"/>
</dbReference>
<organism evidence="9 10">
    <name type="scientific">Persicimonas caeni</name>
    <dbReference type="NCBI Taxonomy" id="2292766"/>
    <lineage>
        <taxon>Bacteria</taxon>
        <taxon>Deltaproteobacteria</taxon>
        <taxon>Bradymonadales</taxon>
        <taxon>Bradymonadaceae</taxon>
        <taxon>Persicimonas</taxon>
    </lineage>
</organism>
<dbReference type="PROSITE" id="PS51410">
    <property type="entry name" value="BH4_AAA_HYDROXYL_2"/>
    <property type="match status" value="1"/>
</dbReference>
<keyword evidence="3 7" id="KW-0479">Metal-binding</keyword>
<dbReference type="PANTHER" id="PTHR11473:SF24">
    <property type="entry name" value="PHENYLALANINE-4-HYDROXYLASE"/>
    <property type="match status" value="1"/>
</dbReference>
<gene>
    <name evidence="9" type="ORF">FIV42_16925</name>
</gene>
<proteinExistence type="inferred from homology"/>
<evidence type="ECO:0000259" key="8">
    <source>
        <dbReference type="PROSITE" id="PS51410"/>
    </source>
</evidence>
<dbReference type="InterPro" id="IPR036951">
    <property type="entry name" value="ArAA_hydroxylase_sf"/>
</dbReference>
<dbReference type="RefSeq" id="WP_141198834.1">
    <property type="nucleotide sequence ID" value="NZ_CP041186.1"/>
</dbReference>
<evidence type="ECO:0000256" key="4">
    <source>
        <dbReference type="ARBA" id="ARBA00023002"/>
    </source>
</evidence>
<dbReference type="InterPro" id="IPR019774">
    <property type="entry name" value="Aromatic-AA_hydroxylase_C"/>
</dbReference>
<keyword evidence="5 7" id="KW-0408">Iron</keyword>
<feature type="binding site" evidence="7">
    <location>
        <position position="210"/>
    </location>
    <ligand>
        <name>Fe cation</name>
        <dbReference type="ChEBI" id="CHEBI:24875"/>
    </ligand>
</feature>
<dbReference type="PANTHER" id="PTHR11473">
    <property type="entry name" value="AROMATIC AMINO ACID HYDROXYLASE"/>
    <property type="match status" value="1"/>
</dbReference>
<feature type="binding site" evidence="7">
    <location>
        <position position="166"/>
    </location>
    <ligand>
        <name>Fe cation</name>
        <dbReference type="ChEBI" id="CHEBI:24875"/>
    </ligand>
</feature>
<evidence type="ECO:0000256" key="6">
    <source>
        <dbReference type="ARBA" id="ARBA00023033"/>
    </source>
</evidence>
<sequence>MSERRDRTFLEDIPFAREEYGSIVQTNYPGAHDEEYRARLDELIGASEEAWPNIPRYEYTDDEHTTWRLVSEVLIRLQDHYSCKAFLEGRDKLDLPVSEVPQLDQVSAKMEAETGFMLAPVGGLLDKSEFLPMLGQKVMRCTPYVRHHSYPFFTPEPDIVHELRGHAPMFMHPEFVEMSVAIGKAAEAAVEAGNDDLLDLIGLFYWYTVEYGLIREDGELKIFGAGNNGGIQDLLRSVDPTVEKHPFSIEKIRQLSIDYDAPQEVFFVAESYEQVEEMAYQLADMA</sequence>
<keyword evidence="10" id="KW-1185">Reference proteome</keyword>
<evidence type="ECO:0000256" key="1">
    <source>
        <dbReference type="ARBA" id="ARBA00001954"/>
    </source>
</evidence>
<accession>A0A4Y6PVK7</accession>
<reference evidence="9 10" key="1">
    <citation type="submission" date="2019-06" db="EMBL/GenBank/DDBJ databases">
        <title>Persicimonas caeni gen. nov., sp. nov., a predatory bacterium isolated from solar saltern.</title>
        <authorList>
            <person name="Wang S."/>
        </authorList>
    </citation>
    <scope>NUCLEOTIDE SEQUENCE [LARGE SCALE GENOMIC DNA]</scope>
    <source>
        <strain evidence="9 10">YN101</strain>
    </source>
</reference>
<dbReference type="GO" id="GO:0009072">
    <property type="term" value="P:aromatic amino acid metabolic process"/>
    <property type="evidence" value="ECO:0007669"/>
    <property type="project" value="InterPro"/>
</dbReference>
<evidence type="ECO:0000256" key="2">
    <source>
        <dbReference type="ARBA" id="ARBA00009712"/>
    </source>
</evidence>
<dbReference type="AlphaFoldDB" id="A0A4Y6PVK7"/>
<feature type="binding site" evidence="7">
    <location>
        <position position="161"/>
    </location>
    <ligand>
        <name>Fe cation</name>
        <dbReference type="ChEBI" id="CHEBI:24875"/>
    </ligand>
</feature>
<dbReference type="OrthoDB" id="9780502at2"/>
<dbReference type="InterPro" id="IPR001273">
    <property type="entry name" value="ArAA_hydroxylase"/>
</dbReference>
<dbReference type="SUPFAM" id="SSF56534">
    <property type="entry name" value="Aromatic aminoacid monoxygenases, catalytic and oligomerization domains"/>
    <property type="match status" value="1"/>
</dbReference>
<evidence type="ECO:0000313" key="10">
    <source>
        <dbReference type="Proteomes" id="UP000315995"/>
    </source>
</evidence>
<comment type="cofactor">
    <cofactor evidence="1 7">
        <name>Fe(2+)</name>
        <dbReference type="ChEBI" id="CHEBI:29033"/>
    </cofactor>
</comment>
<dbReference type="GO" id="GO:0016714">
    <property type="term" value="F:oxidoreductase activity, acting on paired donors, with incorporation or reduction of molecular oxygen, reduced pteridine as one donor, and incorporation of one atom of oxygen"/>
    <property type="evidence" value="ECO:0007669"/>
    <property type="project" value="InterPro"/>
</dbReference>
<dbReference type="Gene3D" id="1.10.800.10">
    <property type="entry name" value="Aromatic amino acid hydroxylase"/>
    <property type="match status" value="1"/>
</dbReference>